<dbReference type="Proteomes" id="UP000269396">
    <property type="component" value="Unassembled WGS sequence"/>
</dbReference>
<protein>
    <submittedName>
        <fullName evidence="1">Uncharacterized protein</fullName>
    </submittedName>
</protein>
<evidence type="ECO:0000313" key="2">
    <source>
        <dbReference type="Proteomes" id="UP000269396"/>
    </source>
</evidence>
<organism evidence="1 2">
    <name type="scientific">Schistosoma mattheei</name>
    <dbReference type="NCBI Taxonomy" id="31246"/>
    <lineage>
        <taxon>Eukaryota</taxon>
        <taxon>Metazoa</taxon>
        <taxon>Spiralia</taxon>
        <taxon>Lophotrochozoa</taxon>
        <taxon>Platyhelminthes</taxon>
        <taxon>Trematoda</taxon>
        <taxon>Digenea</taxon>
        <taxon>Strigeidida</taxon>
        <taxon>Schistosomatoidea</taxon>
        <taxon>Schistosomatidae</taxon>
        <taxon>Schistosoma</taxon>
    </lineage>
</organism>
<accession>A0A183P946</accession>
<name>A0A183P946_9TREM</name>
<keyword evidence="2" id="KW-1185">Reference proteome</keyword>
<dbReference type="AlphaFoldDB" id="A0A183P946"/>
<proteinExistence type="predicted"/>
<reference evidence="1 2" key="1">
    <citation type="submission" date="2018-11" db="EMBL/GenBank/DDBJ databases">
        <authorList>
            <consortium name="Pathogen Informatics"/>
        </authorList>
    </citation>
    <scope>NUCLEOTIDE SEQUENCE [LARGE SCALE GENOMIC DNA]</scope>
    <source>
        <strain>Denwood</strain>
        <strain evidence="2">Zambia</strain>
    </source>
</reference>
<evidence type="ECO:0000313" key="1">
    <source>
        <dbReference type="EMBL" id="VDP56319.1"/>
    </source>
</evidence>
<sequence length="50" mass="6271">MYLHLRVDVYFGTRTRYCSFQMPSRYTLRYCVMIIINDRFPEYVESHSRR</sequence>
<dbReference type="EMBL" id="UZAL01030960">
    <property type="protein sequence ID" value="VDP56319.1"/>
    <property type="molecule type" value="Genomic_DNA"/>
</dbReference>
<gene>
    <name evidence="1" type="ORF">SMTD_LOCUS10882</name>
</gene>